<evidence type="ECO:0000313" key="2">
    <source>
        <dbReference type="EMBL" id="SBT22946.1"/>
    </source>
</evidence>
<evidence type="ECO:0000313" key="4">
    <source>
        <dbReference type="Proteomes" id="UP000092871"/>
    </source>
</evidence>
<keyword evidence="3" id="KW-1185">Reference proteome</keyword>
<dbReference type="EMBL" id="FLRA01000037">
    <property type="protein sequence ID" value="SBT19378.1"/>
    <property type="molecule type" value="Genomic_DNA"/>
</dbReference>
<accession>A0A1C3JW07</accession>
<dbReference type="Proteomes" id="UP000092871">
    <property type="component" value="Unassembled WGS sequence"/>
</dbReference>
<reference evidence="2 3" key="2">
    <citation type="submission" date="2016-06" db="EMBL/GenBank/DDBJ databases">
        <authorList>
            <person name="Rodrigo-Torres L."/>
            <person name="Arahal D.R."/>
        </authorList>
    </citation>
    <scope>NUCLEOTIDE SEQUENCE [LARGE SCALE GENOMIC DNA]</scope>
    <source>
        <strain evidence="2 3">CECT 5116</strain>
    </source>
</reference>
<dbReference type="AlphaFoldDB" id="A0A1C3JW07"/>
<reference evidence="1 4" key="1">
    <citation type="submission" date="2016-06" db="EMBL/GenBank/DDBJ databases">
        <authorList>
            <person name="Kjaerup R.B."/>
            <person name="Dalgaard T.S."/>
            <person name="Juul-Madsen H.R."/>
        </authorList>
    </citation>
    <scope>NUCLEOTIDE SEQUENCE [LARGE SCALE GENOMIC DNA]</scope>
    <source>
        <strain evidence="1 4">CECT 5115</strain>
    </source>
</reference>
<dbReference type="Proteomes" id="UP000092840">
    <property type="component" value="Unassembled WGS sequence"/>
</dbReference>
<dbReference type="EMBL" id="FLRB01000036">
    <property type="protein sequence ID" value="SBT22946.1"/>
    <property type="molecule type" value="Genomic_DNA"/>
</dbReference>
<name>A0A1C3JW07_9GAMM</name>
<dbReference type="RefSeq" id="WP_067038683.1">
    <property type="nucleotide sequence ID" value="NZ_FLRA01000037.1"/>
</dbReference>
<protein>
    <recommendedName>
        <fullName evidence="5">DUF1853 family protein</fullName>
    </recommendedName>
</protein>
<proteinExistence type="predicted"/>
<organism evidence="1 4">
    <name type="scientific">Marinomonas gallaica</name>
    <dbReference type="NCBI Taxonomy" id="1806667"/>
    <lineage>
        <taxon>Bacteria</taxon>
        <taxon>Pseudomonadati</taxon>
        <taxon>Pseudomonadota</taxon>
        <taxon>Gammaproteobacteria</taxon>
        <taxon>Oceanospirillales</taxon>
        <taxon>Oceanospirillaceae</taxon>
        <taxon>Marinomonas</taxon>
    </lineage>
</organism>
<evidence type="ECO:0000313" key="1">
    <source>
        <dbReference type="EMBL" id="SBT19378.1"/>
    </source>
</evidence>
<dbReference type="OrthoDB" id="378654at2"/>
<dbReference type="InterPro" id="IPR015003">
    <property type="entry name" value="DUF1853"/>
</dbReference>
<sequence>MTLHSADQLLADLEWLLEERESFVLDYPLAGFLIAGWRSNFKRLSDQPEPIVQWMAQAKSHFLGTYFEQLFSFAVQHFADAQVLAEHEQIHVAGKTYGEVDLLIKNRAGMIFQFEIALKFYLERNDLRPHCWIGPNKHDSLVKKQTHARNHQLKVLNVEEGQSWLKSFSNDTAVTPNLMIFGRHFYDLNIDAKAFFEYQKYSGGWIRLKRLFALEHFIDDLSEAKKPYWITPNSINIDIKQINKSLYEELAIRFEHDPRPILFSCARKLNAYENSVFWLFICPDEW</sequence>
<dbReference type="Pfam" id="PF08907">
    <property type="entry name" value="DUF1853"/>
    <property type="match status" value="1"/>
</dbReference>
<evidence type="ECO:0000313" key="3">
    <source>
        <dbReference type="Proteomes" id="UP000092840"/>
    </source>
</evidence>
<gene>
    <name evidence="1" type="ORF">MGA5115_03542</name>
    <name evidence="2" type="ORF">MGA5116_03578</name>
</gene>
<evidence type="ECO:0008006" key="5">
    <source>
        <dbReference type="Google" id="ProtNLM"/>
    </source>
</evidence>